<evidence type="ECO:0000313" key="1">
    <source>
        <dbReference type="EMBL" id="EOB02806.1"/>
    </source>
</evidence>
<keyword evidence="2" id="KW-1185">Reference proteome</keyword>
<protein>
    <submittedName>
        <fullName evidence="1">Uncharacterized protein</fullName>
    </submittedName>
</protein>
<dbReference type="Proteomes" id="UP000296049">
    <property type="component" value="Unassembled WGS sequence"/>
</dbReference>
<accession>R0JYW6</accession>
<dbReference type="EMBL" id="KB742929">
    <property type="protein sequence ID" value="EOB02806.1"/>
    <property type="molecule type" value="Genomic_DNA"/>
</dbReference>
<reference evidence="2" key="1">
    <citation type="journal article" date="2013" name="Nat. Genet.">
        <title>The duck genome and transcriptome provide insight into an avian influenza virus reservoir species.</title>
        <authorList>
            <person name="Huang Y."/>
            <person name="Li Y."/>
            <person name="Burt D.W."/>
            <person name="Chen H."/>
            <person name="Zhang Y."/>
            <person name="Qian W."/>
            <person name="Kim H."/>
            <person name="Gan S."/>
            <person name="Zhao Y."/>
            <person name="Li J."/>
            <person name="Yi K."/>
            <person name="Feng H."/>
            <person name="Zhu P."/>
            <person name="Li B."/>
            <person name="Liu Q."/>
            <person name="Fairley S."/>
            <person name="Magor K.E."/>
            <person name="Du Z."/>
            <person name="Hu X."/>
            <person name="Goodman L."/>
            <person name="Tafer H."/>
            <person name="Vignal A."/>
            <person name="Lee T."/>
            <person name="Kim K.W."/>
            <person name="Sheng Z."/>
            <person name="An Y."/>
            <person name="Searle S."/>
            <person name="Herrero J."/>
            <person name="Groenen M.A."/>
            <person name="Crooijmans R.P."/>
            <person name="Faraut T."/>
            <person name="Cai Q."/>
            <person name="Webster R.G."/>
            <person name="Aldridge J.R."/>
            <person name="Warren W.C."/>
            <person name="Bartschat S."/>
            <person name="Kehr S."/>
            <person name="Marz M."/>
            <person name="Stadler P.F."/>
            <person name="Smith J."/>
            <person name="Kraus R.H."/>
            <person name="Zhao Y."/>
            <person name="Ren L."/>
            <person name="Fei J."/>
            <person name="Morisson M."/>
            <person name="Kaiser P."/>
            <person name="Griffin D.K."/>
            <person name="Rao M."/>
            <person name="Pitel F."/>
            <person name="Wang J."/>
            <person name="Li N."/>
        </authorList>
    </citation>
    <scope>NUCLEOTIDE SEQUENCE [LARGE SCALE GENOMIC DNA]</scope>
</reference>
<gene>
    <name evidence="1" type="ORF">Anapl_00915</name>
</gene>
<sequence length="189" mass="21392">MMERVSQSTLGSSSKVSVWRRFRFVPISHRFLIGTNLALDTISSELFIKPTPPPQVWTPQAGAPGPGSKSIGIILPDLGSRIKCFEAQIMLSTNGMSERMNANTWLQTSYFKCSQVLSPMEDHKDFLWAMILFLQSIKIHTDILMQAKNTVLDYKPTVTNYFQSSPKTKCRCKYSSELLQVLRLKVVDV</sequence>
<evidence type="ECO:0000313" key="2">
    <source>
        <dbReference type="Proteomes" id="UP000296049"/>
    </source>
</evidence>
<organism evidence="1 2">
    <name type="scientific">Anas platyrhynchos</name>
    <name type="common">Mallard</name>
    <name type="synonym">Anas boschas</name>
    <dbReference type="NCBI Taxonomy" id="8839"/>
    <lineage>
        <taxon>Eukaryota</taxon>
        <taxon>Metazoa</taxon>
        <taxon>Chordata</taxon>
        <taxon>Craniata</taxon>
        <taxon>Vertebrata</taxon>
        <taxon>Euteleostomi</taxon>
        <taxon>Archelosauria</taxon>
        <taxon>Archosauria</taxon>
        <taxon>Dinosauria</taxon>
        <taxon>Saurischia</taxon>
        <taxon>Theropoda</taxon>
        <taxon>Coelurosauria</taxon>
        <taxon>Aves</taxon>
        <taxon>Neognathae</taxon>
        <taxon>Galloanserae</taxon>
        <taxon>Anseriformes</taxon>
        <taxon>Anatidae</taxon>
        <taxon>Anatinae</taxon>
        <taxon>Anas</taxon>
    </lineage>
</organism>
<dbReference type="AlphaFoldDB" id="R0JYW6"/>
<name>R0JYW6_ANAPL</name>
<proteinExistence type="predicted"/>